<evidence type="ECO:0000313" key="2">
    <source>
        <dbReference type="Proteomes" id="UP000499080"/>
    </source>
</evidence>
<sequence>MNHKQLETNEVSHIIEDVANLNKQLHLEAGANDVNQLLNSHSKELTFHDTSDPDHPRKQTTIAGLTEGLGSLENELQIWKIMAFHEKHILIARQRIKILACYEEILCEGKGKLARLQYNSTIIICLND</sequence>
<protein>
    <submittedName>
        <fullName evidence="1">Uncharacterized protein</fullName>
    </submittedName>
</protein>
<keyword evidence="2" id="KW-1185">Reference proteome</keyword>
<accession>A0A4Y2ED65</accession>
<proteinExistence type="predicted"/>
<dbReference type="AlphaFoldDB" id="A0A4Y2ED65"/>
<organism evidence="1 2">
    <name type="scientific">Araneus ventricosus</name>
    <name type="common">Orbweaver spider</name>
    <name type="synonym">Epeira ventricosa</name>
    <dbReference type="NCBI Taxonomy" id="182803"/>
    <lineage>
        <taxon>Eukaryota</taxon>
        <taxon>Metazoa</taxon>
        <taxon>Ecdysozoa</taxon>
        <taxon>Arthropoda</taxon>
        <taxon>Chelicerata</taxon>
        <taxon>Arachnida</taxon>
        <taxon>Araneae</taxon>
        <taxon>Araneomorphae</taxon>
        <taxon>Entelegynae</taxon>
        <taxon>Araneoidea</taxon>
        <taxon>Araneidae</taxon>
        <taxon>Araneus</taxon>
    </lineage>
</organism>
<gene>
    <name evidence="1" type="ORF">AVEN_189858_1</name>
</gene>
<comment type="caution">
    <text evidence="1">The sequence shown here is derived from an EMBL/GenBank/DDBJ whole genome shotgun (WGS) entry which is preliminary data.</text>
</comment>
<dbReference type="EMBL" id="BGPR01000576">
    <property type="protein sequence ID" value="GBM27083.1"/>
    <property type="molecule type" value="Genomic_DNA"/>
</dbReference>
<reference evidence="1 2" key="1">
    <citation type="journal article" date="2019" name="Sci. Rep.">
        <title>Orb-weaving spider Araneus ventricosus genome elucidates the spidroin gene catalogue.</title>
        <authorList>
            <person name="Kono N."/>
            <person name="Nakamura H."/>
            <person name="Ohtoshi R."/>
            <person name="Moran D.A.P."/>
            <person name="Shinohara A."/>
            <person name="Yoshida Y."/>
            <person name="Fujiwara M."/>
            <person name="Mori M."/>
            <person name="Tomita M."/>
            <person name="Arakawa K."/>
        </authorList>
    </citation>
    <scope>NUCLEOTIDE SEQUENCE [LARGE SCALE GENOMIC DNA]</scope>
</reference>
<name>A0A4Y2ED65_ARAVE</name>
<evidence type="ECO:0000313" key="1">
    <source>
        <dbReference type="EMBL" id="GBM27083.1"/>
    </source>
</evidence>
<dbReference type="Proteomes" id="UP000499080">
    <property type="component" value="Unassembled WGS sequence"/>
</dbReference>